<evidence type="ECO:0000259" key="10">
    <source>
        <dbReference type="PROSITE" id="PS50240"/>
    </source>
</evidence>
<evidence type="ECO:0000256" key="4">
    <source>
        <dbReference type="ARBA" id="ARBA00022801"/>
    </source>
</evidence>
<protein>
    <recommendedName>
        <fullName evidence="10">Peptidase S1 domain-containing protein</fullName>
    </recommendedName>
</protein>
<dbReference type="SUPFAM" id="SSF50494">
    <property type="entry name" value="Trypsin-like serine proteases"/>
    <property type="match status" value="1"/>
</dbReference>
<comment type="subcellular location">
    <subcellularLocation>
        <location evidence="1">Secreted</location>
    </subcellularLocation>
</comment>
<keyword evidence="12" id="KW-1185">Reference proteome</keyword>
<accession>A0A8I6RX43</accession>
<evidence type="ECO:0000256" key="1">
    <source>
        <dbReference type="ARBA" id="ARBA00004613"/>
    </source>
</evidence>
<dbReference type="GO" id="GO:0005615">
    <property type="term" value="C:extracellular space"/>
    <property type="evidence" value="ECO:0007669"/>
    <property type="project" value="TreeGrafter"/>
</dbReference>
<evidence type="ECO:0000256" key="8">
    <source>
        <dbReference type="RuleBase" id="RU363034"/>
    </source>
</evidence>
<dbReference type="PANTHER" id="PTHR24264:SF65">
    <property type="entry name" value="SRCR DOMAIN-CONTAINING PROTEIN"/>
    <property type="match status" value="1"/>
</dbReference>
<dbReference type="KEGG" id="clec:106668575"/>
<dbReference type="PANTHER" id="PTHR24264">
    <property type="entry name" value="TRYPSIN-RELATED"/>
    <property type="match status" value="1"/>
</dbReference>
<proteinExistence type="inferred from homology"/>
<feature type="signal peptide" evidence="9">
    <location>
        <begin position="1"/>
        <end position="23"/>
    </location>
</feature>
<keyword evidence="2" id="KW-0964">Secreted</keyword>
<dbReference type="Gene3D" id="2.40.10.10">
    <property type="entry name" value="Trypsin-like serine proteases"/>
    <property type="match status" value="1"/>
</dbReference>
<dbReference type="GO" id="GO:0006508">
    <property type="term" value="P:proteolysis"/>
    <property type="evidence" value="ECO:0007669"/>
    <property type="project" value="UniProtKB-KW"/>
</dbReference>
<dbReference type="InterPro" id="IPR050127">
    <property type="entry name" value="Serine_Proteases_S1"/>
</dbReference>
<dbReference type="EnsemblMetazoa" id="XM_014397470.2">
    <property type="protein sequence ID" value="XP_014252956.1"/>
    <property type="gene ID" value="LOC106668575"/>
</dbReference>
<organism evidence="11 12">
    <name type="scientific">Cimex lectularius</name>
    <name type="common">Bed bug</name>
    <name type="synonym">Acanthia lectularia</name>
    <dbReference type="NCBI Taxonomy" id="79782"/>
    <lineage>
        <taxon>Eukaryota</taxon>
        <taxon>Metazoa</taxon>
        <taxon>Ecdysozoa</taxon>
        <taxon>Arthropoda</taxon>
        <taxon>Hexapoda</taxon>
        <taxon>Insecta</taxon>
        <taxon>Pterygota</taxon>
        <taxon>Neoptera</taxon>
        <taxon>Paraneoptera</taxon>
        <taxon>Hemiptera</taxon>
        <taxon>Heteroptera</taxon>
        <taxon>Panheteroptera</taxon>
        <taxon>Cimicomorpha</taxon>
        <taxon>Cimicidae</taxon>
        <taxon>Cimex</taxon>
    </lineage>
</organism>
<dbReference type="FunFam" id="2.40.10.10:FF:000002">
    <property type="entry name" value="Transmembrane protease serine"/>
    <property type="match status" value="1"/>
</dbReference>
<dbReference type="InterPro" id="IPR033116">
    <property type="entry name" value="TRYPSIN_SER"/>
</dbReference>
<dbReference type="PRINTS" id="PR00722">
    <property type="entry name" value="CHYMOTRYPSIN"/>
</dbReference>
<sequence>MKSLCGLLIALLIPGELLTHSNGEQPDSKIVGGTDTSTDEFSWFTALVHYREFLSNSSLKVWCGASLISPNKVLTAAHCYRPLRNSGGNWMSHLIAVFDLKNRCKREYAGASMIIKVDMHPYYNSATDKSDLAIGTLRLYISISPVRLAPKSLNGVNKSKTAHILGFGATTEGGSSEPCTLLKAAIKMYTRNQCQTTEIYKYIQNTPGVICAGVKNGSRDACQGDSGGPLVRFSKGVQILQGVTSFGKGCGRPNSPGIYTDVSYYRDWIDEKIGKKKATPSRRPFRFSTALIYFVKKFLQASGLIRTVRNRE</sequence>
<dbReference type="Pfam" id="PF00089">
    <property type="entry name" value="Trypsin"/>
    <property type="match status" value="1"/>
</dbReference>
<dbReference type="InterPro" id="IPR001254">
    <property type="entry name" value="Trypsin_dom"/>
</dbReference>
<dbReference type="AlphaFoldDB" id="A0A8I6RX43"/>
<keyword evidence="4 8" id="KW-0378">Hydrolase</keyword>
<dbReference type="OrthoDB" id="6339452at2759"/>
<evidence type="ECO:0000256" key="3">
    <source>
        <dbReference type="ARBA" id="ARBA00022670"/>
    </source>
</evidence>
<keyword evidence="5 8" id="KW-0720">Serine protease</keyword>
<dbReference type="GO" id="GO:0004252">
    <property type="term" value="F:serine-type endopeptidase activity"/>
    <property type="evidence" value="ECO:0007669"/>
    <property type="project" value="InterPro"/>
</dbReference>
<keyword evidence="9" id="KW-0732">Signal</keyword>
<dbReference type="InterPro" id="IPR001314">
    <property type="entry name" value="Peptidase_S1A"/>
</dbReference>
<dbReference type="Proteomes" id="UP000494040">
    <property type="component" value="Unassembled WGS sequence"/>
</dbReference>
<dbReference type="InterPro" id="IPR043504">
    <property type="entry name" value="Peptidase_S1_PA_chymotrypsin"/>
</dbReference>
<dbReference type="PROSITE" id="PS50240">
    <property type="entry name" value="TRYPSIN_DOM"/>
    <property type="match status" value="1"/>
</dbReference>
<evidence type="ECO:0000313" key="12">
    <source>
        <dbReference type="Proteomes" id="UP000494040"/>
    </source>
</evidence>
<evidence type="ECO:0000256" key="7">
    <source>
        <dbReference type="ARBA" id="ARBA00024195"/>
    </source>
</evidence>
<evidence type="ECO:0000256" key="5">
    <source>
        <dbReference type="ARBA" id="ARBA00022825"/>
    </source>
</evidence>
<dbReference type="RefSeq" id="XP_014252956.1">
    <property type="nucleotide sequence ID" value="XM_014397470.2"/>
</dbReference>
<evidence type="ECO:0000256" key="6">
    <source>
        <dbReference type="ARBA" id="ARBA00023157"/>
    </source>
</evidence>
<dbReference type="InterPro" id="IPR009003">
    <property type="entry name" value="Peptidase_S1_PA"/>
</dbReference>
<dbReference type="GeneID" id="106668575"/>
<evidence type="ECO:0000256" key="9">
    <source>
        <dbReference type="SAM" id="SignalP"/>
    </source>
</evidence>
<keyword evidence="3 8" id="KW-0645">Protease</keyword>
<dbReference type="PROSITE" id="PS00135">
    <property type="entry name" value="TRYPSIN_SER"/>
    <property type="match status" value="1"/>
</dbReference>
<name>A0A8I6RX43_CIMLE</name>
<comment type="similarity">
    <text evidence="7">Belongs to the peptidase S1 family. CLIP subfamily.</text>
</comment>
<feature type="chain" id="PRO_5035301027" description="Peptidase S1 domain-containing protein" evidence="9">
    <location>
        <begin position="24"/>
        <end position="312"/>
    </location>
</feature>
<dbReference type="PROSITE" id="PS00134">
    <property type="entry name" value="TRYPSIN_HIS"/>
    <property type="match status" value="1"/>
</dbReference>
<dbReference type="SMART" id="SM00020">
    <property type="entry name" value="Tryp_SPc"/>
    <property type="match status" value="1"/>
</dbReference>
<feature type="domain" description="Peptidase S1" evidence="10">
    <location>
        <begin position="30"/>
        <end position="274"/>
    </location>
</feature>
<reference evidence="11" key="1">
    <citation type="submission" date="2022-01" db="UniProtKB">
        <authorList>
            <consortium name="EnsemblMetazoa"/>
        </authorList>
    </citation>
    <scope>IDENTIFICATION</scope>
</reference>
<keyword evidence="6" id="KW-1015">Disulfide bond</keyword>
<evidence type="ECO:0000256" key="2">
    <source>
        <dbReference type="ARBA" id="ARBA00022525"/>
    </source>
</evidence>
<dbReference type="InterPro" id="IPR018114">
    <property type="entry name" value="TRYPSIN_HIS"/>
</dbReference>
<evidence type="ECO:0000313" key="11">
    <source>
        <dbReference type="EnsemblMetazoa" id="XP_014252956.1"/>
    </source>
</evidence>
<dbReference type="CDD" id="cd00190">
    <property type="entry name" value="Tryp_SPc"/>
    <property type="match status" value="1"/>
</dbReference>